<dbReference type="SUPFAM" id="SSF46689">
    <property type="entry name" value="Homeodomain-like"/>
    <property type="match status" value="1"/>
</dbReference>
<evidence type="ECO:0000256" key="3">
    <source>
        <dbReference type="ARBA" id="ARBA00023163"/>
    </source>
</evidence>
<sequence>MPEHRVHSTLAARSAPGASVALAYAQPLLELLEERGQNLAQINQDERGHPLFNPSGETMSATSYLRLLDEGAKRCADPQFGLHVGEKVKLGTYNVYGMLLMSCRDFGEAFQQTMRYEALAHDLGRSELIVDGDVAEYRWHSHFPDASPHLAESVFAGIRVFGDWFAGSKLPHAPVYFQHAAPEDISEHRRVFGPGVHFGASCHHSRFPAALLNWPVPHADTGLSAILRQHADQLLMQKHRQHREHEIVHSLRQTISEQLANEQWRLNDIAATLQLSPRTLQRKLAEAGVSFQQILDETRHELALSYLQNADFSLSDIAFLLGYREQSAFQHAFKEWTGVTPGAWRLQHRGTLNNCHQA</sequence>
<evidence type="ECO:0000313" key="5">
    <source>
        <dbReference type="EMBL" id="MBC3931591.1"/>
    </source>
</evidence>
<dbReference type="RefSeq" id="WP_186903315.1">
    <property type="nucleotide sequence ID" value="NZ_JACOGD010000003.1"/>
</dbReference>
<keyword evidence="3" id="KW-0804">Transcription</keyword>
<dbReference type="Pfam" id="PF12833">
    <property type="entry name" value="HTH_18"/>
    <property type="match status" value="1"/>
</dbReference>
<gene>
    <name evidence="5" type="ORF">H8K43_07915</name>
</gene>
<proteinExistence type="predicted"/>
<dbReference type="Gene3D" id="1.10.10.60">
    <property type="entry name" value="Homeodomain-like"/>
    <property type="match status" value="1"/>
</dbReference>
<keyword evidence="6" id="KW-1185">Reference proteome</keyword>
<keyword evidence="1" id="KW-0805">Transcription regulation</keyword>
<dbReference type="SMART" id="SM00342">
    <property type="entry name" value="HTH_ARAC"/>
    <property type="match status" value="1"/>
</dbReference>
<protein>
    <submittedName>
        <fullName evidence="5">AraC family transcriptional regulator</fullName>
    </submittedName>
</protein>
<dbReference type="PROSITE" id="PS01124">
    <property type="entry name" value="HTH_ARAC_FAMILY_2"/>
    <property type="match status" value="1"/>
</dbReference>
<dbReference type="PANTHER" id="PTHR47894">
    <property type="entry name" value="HTH-TYPE TRANSCRIPTIONAL REGULATOR GADX"/>
    <property type="match status" value="1"/>
</dbReference>
<keyword evidence="2" id="KW-0238">DNA-binding</keyword>
<evidence type="ECO:0000259" key="4">
    <source>
        <dbReference type="PROSITE" id="PS01124"/>
    </source>
</evidence>
<name>A0ABR7A3W6_9BURK</name>
<dbReference type="InterPro" id="IPR018060">
    <property type="entry name" value="HTH_AraC"/>
</dbReference>
<evidence type="ECO:0000256" key="2">
    <source>
        <dbReference type="ARBA" id="ARBA00023125"/>
    </source>
</evidence>
<evidence type="ECO:0000256" key="1">
    <source>
        <dbReference type="ARBA" id="ARBA00023015"/>
    </source>
</evidence>
<dbReference type="InterPro" id="IPR032687">
    <property type="entry name" value="AraC-type_N"/>
</dbReference>
<accession>A0ABR7A3W6</accession>
<dbReference type="Pfam" id="PF12625">
    <property type="entry name" value="Arabinose_bd"/>
    <property type="match status" value="1"/>
</dbReference>
<dbReference type="PANTHER" id="PTHR47894:SF1">
    <property type="entry name" value="HTH-TYPE TRANSCRIPTIONAL REGULATOR VQSM"/>
    <property type="match status" value="1"/>
</dbReference>
<reference evidence="5 6" key="1">
    <citation type="submission" date="2020-08" db="EMBL/GenBank/DDBJ databases">
        <title>Novel species isolated from subtropical streams in China.</title>
        <authorList>
            <person name="Lu H."/>
        </authorList>
    </citation>
    <scope>NUCLEOTIDE SEQUENCE [LARGE SCALE GENOMIC DNA]</scope>
    <source>
        <strain evidence="5 6">CY22W</strain>
    </source>
</reference>
<organism evidence="5 6">
    <name type="scientific">Undibacterium curvum</name>
    <dbReference type="NCBI Taxonomy" id="2762294"/>
    <lineage>
        <taxon>Bacteria</taxon>
        <taxon>Pseudomonadati</taxon>
        <taxon>Pseudomonadota</taxon>
        <taxon>Betaproteobacteria</taxon>
        <taxon>Burkholderiales</taxon>
        <taxon>Oxalobacteraceae</taxon>
        <taxon>Undibacterium</taxon>
    </lineage>
</organism>
<evidence type="ECO:0000313" key="6">
    <source>
        <dbReference type="Proteomes" id="UP000654304"/>
    </source>
</evidence>
<dbReference type="InterPro" id="IPR009057">
    <property type="entry name" value="Homeodomain-like_sf"/>
</dbReference>
<comment type="caution">
    <text evidence="5">The sequence shown here is derived from an EMBL/GenBank/DDBJ whole genome shotgun (WGS) entry which is preliminary data.</text>
</comment>
<dbReference type="EMBL" id="JACOGD010000003">
    <property type="protein sequence ID" value="MBC3931591.1"/>
    <property type="molecule type" value="Genomic_DNA"/>
</dbReference>
<dbReference type="Proteomes" id="UP000654304">
    <property type="component" value="Unassembled WGS sequence"/>
</dbReference>
<feature type="domain" description="HTH araC/xylS-type" evidence="4">
    <location>
        <begin position="249"/>
        <end position="347"/>
    </location>
</feature>